<dbReference type="EMBL" id="PDOD01000002">
    <property type="protein sequence ID" value="PYZ93952.1"/>
    <property type="molecule type" value="Genomic_DNA"/>
</dbReference>
<keyword evidence="12" id="KW-1185">Reference proteome</keyword>
<dbReference type="Proteomes" id="UP000248214">
    <property type="component" value="Unassembled WGS sequence"/>
</dbReference>
<organism evidence="11 12">
    <name type="scientific">Salipaludibacillus keqinensis</name>
    <dbReference type="NCBI Taxonomy" id="2045207"/>
    <lineage>
        <taxon>Bacteria</taxon>
        <taxon>Bacillati</taxon>
        <taxon>Bacillota</taxon>
        <taxon>Bacilli</taxon>
        <taxon>Bacillales</taxon>
        <taxon>Bacillaceae</taxon>
    </lineage>
</organism>
<dbReference type="SUPFAM" id="SSF46894">
    <property type="entry name" value="C-terminal effector domain of the bipartite response regulators"/>
    <property type="match status" value="1"/>
</dbReference>
<keyword evidence="3" id="KW-0902">Two-component regulatory system</keyword>
<feature type="domain" description="OmpR/PhoB-type" evidence="10">
    <location>
        <begin position="141"/>
        <end position="241"/>
    </location>
</feature>
<evidence type="ECO:0000259" key="10">
    <source>
        <dbReference type="PROSITE" id="PS51755"/>
    </source>
</evidence>
<proteinExistence type="predicted"/>
<evidence type="ECO:0000313" key="11">
    <source>
        <dbReference type="EMBL" id="PYZ93952.1"/>
    </source>
</evidence>
<dbReference type="InterPro" id="IPR001789">
    <property type="entry name" value="Sig_transdc_resp-reg_receiver"/>
</dbReference>
<dbReference type="InterPro" id="IPR039420">
    <property type="entry name" value="WalR-like"/>
</dbReference>
<dbReference type="AlphaFoldDB" id="A0A323TFE5"/>
<dbReference type="SMART" id="SM00862">
    <property type="entry name" value="Trans_reg_C"/>
    <property type="match status" value="1"/>
</dbReference>
<evidence type="ECO:0000313" key="12">
    <source>
        <dbReference type="Proteomes" id="UP000248214"/>
    </source>
</evidence>
<dbReference type="PROSITE" id="PS51755">
    <property type="entry name" value="OMPR_PHOB"/>
    <property type="match status" value="1"/>
</dbReference>
<name>A0A323TFE5_9BACI</name>
<evidence type="ECO:0000256" key="8">
    <source>
        <dbReference type="PROSITE-ProRule" id="PRU01091"/>
    </source>
</evidence>
<sequence>MAPTILIAEGNETLRTDMEETFQKHGFETWAVENGLDALKATTSLKPDAIVIDLDLRKLGGLDLCRELRQSHHLWIPIILISRKIDEIDAVLGLELGADDYIVKPLRLKILVARVKSIIRRGNLCCYDTNENQGDRNGSSQKLLRNGDLTLDPTHFSVYKDNEEVIDFTRKEFELVYFLMKNKGKAFSRKHLLKVLSGNDSELDERIIDVFISRVRQKIEPHKRNPVYIKTVRNVGYMMKEMPVLTKGMQQSR</sequence>
<dbReference type="InterPro" id="IPR036388">
    <property type="entry name" value="WH-like_DNA-bd_sf"/>
</dbReference>
<dbReference type="Gene3D" id="6.10.250.690">
    <property type="match status" value="1"/>
</dbReference>
<dbReference type="GO" id="GO:0032993">
    <property type="term" value="C:protein-DNA complex"/>
    <property type="evidence" value="ECO:0007669"/>
    <property type="project" value="TreeGrafter"/>
</dbReference>
<dbReference type="PROSITE" id="PS50110">
    <property type="entry name" value="RESPONSE_REGULATORY"/>
    <property type="match status" value="1"/>
</dbReference>
<accession>A0A323TFE5</accession>
<gene>
    <name evidence="11" type="ORF">CR194_10620</name>
</gene>
<comment type="caution">
    <text evidence="11">The sequence shown here is derived from an EMBL/GenBank/DDBJ whole genome shotgun (WGS) entry which is preliminary data.</text>
</comment>
<keyword evidence="5 8" id="KW-0238">DNA-binding</keyword>
<evidence type="ECO:0000256" key="4">
    <source>
        <dbReference type="ARBA" id="ARBA00023015"/>
    </source>
</evidence>
<protein>
    <submittedName>
        <fullName evidence="11">DNA-binding response regulator</fullName>
    </submittedName>
</protein>
<dbReference type="GO" id="GO:0000976">
    <property type="term" value="F:transcription cis-regulatory region binding"/>
    <property type="evidence" value="ECO:0007669"/>
    <property type="project" value="TreeGrafter"/>
</dbReference>
<dbReference type="Gene3D" id="3.40.50.2300">
    <property type="match status" value="1"/>
</dbReference>
<keyword evidence="6" id="KW-0804">Transcription</keyword>
<dbReference type="InterPro" id="IPR016032">
    <property type="entry name" value="Sig_transdc_resp-reg_C-effctor"/>
</dbReference>
<dbReference type="CDD" id="cd00383">
    <property type="entry name" value="trans_reg_C"/>
    <property type="match status" value="1"/>
</dbReference>
<evidence type="ECO:0000256" key="5">
    <source>
        <dbReference type="ARBA" id="ARBA00023125"/>
    </source>
</evidence>
<dbReference type="Pfam" id="PF00486">
    <property type="entry name" value="Trans_reg_C"/>
    <property type="match status" value="1"/>
</dbReference>
<evidence type="ECO:0000256" key="7">
    <source>
        <dbReference type="PROSITE-ProRule" id="PRU00169"/>
    </source>
</evidence>
<dbReference type="OrthoDB" id="2964892at2"/>
<dbReference type="PANTHER" id="PTHR48111:SF73">
    <property type="entry name" value="ALKALINE PHOSPHATASE SYNTHESIS TRANSCRIPTIONAL REGULATORY PROTEIN PHOP"/>
    <property type="match status" value="1"/>
</dbReference>
<keyword evidence="2 7" id="KW-0597">Phosphoprotein</keyword>
<feature type="modified residue" description="4-aspartylphosphate" evidence="7">
    <location>
        <position position="53"/>
    </location>
</feature>
<evidence type="ECO:0000256" key="1">
    <source>
        <dbReference type="ARBA" id="ARBA00004496"/>
    </source>
</evidence>
<dbReference type="GO" id="GO:0006355">
    <property type="term" value="P:regulation of DNA-templated transcription"/>
    <property type="evidence" value="ECO:0007669"/>
    <property type="project" value="InterPro"/>
</dbReference>
<evidence type="ECO:0000256" key="2">
    <source>
        <dbReference type="ARBA" id="ARBA00022553"/>
    </source>
</evidence>
<keyword evidence="4" id="KW-0805">Transcription regulation</keyword>
<dbReference type="SMART" id="SM00448">
    <property type="entry name" value="REC"/>
    <property type="match status" value="1"/>
</dbReference>
<feature type="DNA-binding region" description="OmpR/PhoB-type" evidence="8">
    <location>
        <begin position="141"/>
        <end position="241"/>
    </location>
</feature>
<evidence type="ECO:0000256" key="6">
    <source>
        <dbReference type="ARBA" id="ARBA00023163"/>
    </source>
</evidence>
<dbReference type="GO" id="GO:0005829">
    <property type="term" value="C:cytosol"/>
    <property type="evidence" value="ECO:0007669"/>
    <property type="project" value="TreeGrafter"/>
</dbReference>
<dbReference type="GO" id="GO:0000156">
    <property type="term" value="F:phosphorelay response regulator activity"/>
    <property type="evidence" value="ECO:0007669"/>
    <property type="project" value="TreeGrafter"/>
</dbReference>
<reference evidence="11 12" key="1">
    <citation type="submission" date="2017-10" db="EMBL/GenBank/DDBJ databases">
        <title>Bacillus sp. nov., a halophilic bacterium isolated from a Keqin Lake.</title>
        <authorList>
            <person name="Wang H."/>
        </authorList>
    </citation>
    <scope>NUCLEOTIDE SEQUENCE [LARGE SCALE GENOMIC DNA]</scope>
    <source>
        <strain evidence="11 12">KQ-12</strain>
    </source>
</reference>
<evidence type="ECO:0000259" key="9">
    <source>
        <dbReference type="PROSITE" id="PS50110"/>
    </source>
</evidence>
<dbReference type="Pfam" id="PF00072">
    <property type="entry name" value="Response_reg"/>
    <property type="match status" value="1"/>
</dbReference>
<dbReference type="Gene3D" id="1.10.10.10">
    <property type="entry name" value="Winged helix-like DNA-binding domain superfamily/Winged helix DNA-binding domain"/>
    <property type="match status" value="1"/>
</dbReference>
<dbReference type="PANTHER" id="PTHR48111">
    <property type="entry name" value="REGULATOR OF RPOS"/>
    <property type="match status" value="1"/>
</dbReference>
<dbReference type="InterPro" id="IPR011006">
    <property type="entry name" value="CheY-like_superfamily"/>
</dbReference>
<comment type="subcellular location">
    <subcellularLocation>
        <location evidence="1">Cytoplasm</location>
    </subcellularLocation>
</comment>
<feature type="domain" description="Response regulatory" evidence="9">
    <location>
        <begin position="4"/>
        <end position="119"/>
    </location>
</feature>
<dbReference type="InterPro" id="IPR001867">
    <property type="entry name" value="OmpR/PhoB-type_DNA-bd"/>
</dbReference>
<evidence type="ECO:0000256" key="3">
    <source>
        <dbReference type="ARBA" id="ARBA00023012"/>
    </source>
</evidence>
<dbReference type="SUPFAM" id="SSF52172">
    <property type="entry name" value="CheY-like"/>
    <property type="match status" value="1"/>
</dbReference>